<organism evidence="14 15">
    <name type="scientific">Monosporascus ibericus</name>
    <dbReference type="NCBI Taxonomy" id="155417"/>
    <lineage>
        <taxon>Eukaryota</taxon>
        <taxon>Fungi</taxon>
        <taxon>Dikarya</taxon>
        <taxon>Ascomycota</taxon>
        <taxon>Pezizomycotina</taxon>
        <taxon>Sordariomycetes</taxon>
        <taxon>Xylariomycetidae</taxon>
        <taxon>Xylariales</taxon>
        <taxon>Xylariales incertae sedis</taxon>
        <taxon>Monosporascus</taxon>
    </lineage>
</organism>
<evidence type="ECO:0000313" key="15">
    <source>
        <dbReference type="Proteomes" id="UP000293360"/>
    </source>
</evidence>
<dbReference type="PANTHER" id="PTHR23033">
    <property type="entry name" value="BETA1,3-GALACTOSYLTRANSFERASE"/>
    <property type="match status" value="1"/>
</dbReference>
<keyword evidence="7 12" id="KW-0812">Transmembrane</keyword>
<reference evidence="14 15" key="1">
    <citation type="submission" date="2018-06" db="EMBL/GenBank/DDBJ databases">
        <title>Complete Genomes of Monosporascus.</title>
        <authorList>
            <person name="Robinson A.J."/>
            <person name="Natvig D.O."/>
        </authorList>
    </citation>
    <scope>NUCLEOTIDE SEQUENCE [LARGE SCALE GENOMIC DNA]</scope>
    <source>
        <strain evidence="14 15">CBS 110550</strain>
    </source>
</reference>
<dbReference type="Pfam" id="PF02434">
    <property type="entry name" value="Fringe"/>
    <property type="match status" value="1"/>
</dbReference>
<keyword evidence="6" id="KW-0808">Transferase</keyword>
<comment type="pathway">
    <text evidence="2">Protein modification; protein glycosylation.</text>
</comment>
<dbReference type="AlphaFoldDB" id="A0A4Q4T6H4"/>
<gene>
    <name evidence="14" type="ORF">DL764_006674</name>
</gene>
<comment type="caution">
    <text evidence="14">The sequence shown here is derived from an EMBL/GenBank/DDBJ whole genome shotgun (WGS) entry which is preliminary data.</text>
</comment>
<evidence type="ECO:0000256" key="10">
    <source>
        <dbReference type="ARBA" id="ARBA00022989"/>
    </source>
</evidence>
<feature type="transmembrane region" description="Helical" evidence="12">
    <location>
        <begin position="21"/>
        <end position="38"/>
    </location>
</feature>
<dbReference type="InterPro" id="IPR003378">
    <property type="entry name" value="Fringe-like_glycosylTrfase"/>
</dbReference>
<evidence type="ECO:0000259" key="13">
    <source>
        <dbReference type="Pfam" id="PF02434"/>
    </source>
</evidence>
<dbReference type="GO" id="GO:0016263">
    <property type="term" value="F:glycoprotein-N-acetylgalactosamine 3-beta-galactosyltransferase activity"/>
    <property type="evidence" value="ECO:0007669"/>
    <property type="project" value="UniProtKB-EC"/>
</dbReference>
<name>A0A4Q4T6H4_9PEZI</name>
<evidence type="ECO:0000313" key="14">
    <source>
        <dbReference type="EMBL" id="RYO99870.1"/>
    </source>
</evidence>
<evidence type="ECO:0000256" key="7">
    <source>
        <dbReference type="ARBA" id="ARBA00022692"/>
    </source>
</evidence>
<keyword evidence="8" id="KW-0547">Nucleotide-binding</keyword>
<evidence type="ECO:0000256" key="1">
    <source>
        <dbReference type="ARBA" id="ARBA00004606"/>
    </source>
</evidence>
<comment type="similarity">
    <text evidence="3">Belongs to the glycosyltransferase 31 family. Beta3-Gal-T subfamily.</text>
</comment>
<protein>
    <recommendedName>
        <fullName evidence="4">N-acetylgalactosaminide beta-1,3-galactosyltransferase</fullName>
        <ecNumber evidence="4">2.4.1.122</ecNumber>
    </recommendedName>
</protein>
<comment type="subcellular location">
    <subcellularLocation>
        <location evidence="1">Membrane</location>
        <topology evidence="1">Single-pass type II membrane protein</topology>
    </subcellularLocation>
</comment>
<evidence type="ECO:0000256" key="8">
    <source>
        <dbReference type="ARBA" id="ARBA00022741"/>
    </source>
</evidence>
<evidence type="ECO:0000256" key="6">
    <source>
        <dbReference type="ARBA" id="ARBA00022679"/>
    </source>
</evidence>
<dbReference type="PANTHER" id="PTHR23033:SF40">
    <property type="entry name" value="APPLE DOMAIN-CONTAINING PROTEIN"/>
    <property type="match status" value="1"/>
</dbReference>
<proteinExistence type="inferred from homology"/>
<evidence type="ECO:0000256" key="4">
    <source>
        <dbReference type="ARBA" id="ARBA00012557"/>
    </source>
</evidence>
<evidence type="ECO:0000256" key="3">
    <source>
        <dbReference type="ARBA" id="ARBA00006462"/>
    </source>
</evidence>
<dbReference type="Proteomes" id="UP000293360">
    <property type="component" value="Unassembled WGS sequence"/>
</dbReference>
<keyword evidence="9" id="KW-0735">Signal-anchor</keyword>
<dbReference type="EMBL" id="QJNU01000403">
    <property type="protein sequence ID" value="RYO99870.1"/>
    <property type="molecule type" value="Genomic_DNA"/>
</dbReference>
<evidence type="ECO:0000256" key="9">
    <source>
        <dbReference type="ARBA" id="ARBA00022968"/>
    </source>
</evidence>
<keyword evidence="5" id="KW-0328">Glycosyltransferase</keyword>
<keyword evidence="11 12" id="KW-0472">Membrane</keyword>
<feature type="domain" description="Fringe-like glycosyltransferase" evidence="13">
    <location>
        <begin position="206"/>
        <end position="265"/>
    </location>
</feature>
<dbReference type="OrthoDB" id="414175at2759"/>
<dbReference type="Gene3D" id="3.90.550.50">
    <property type="match status" value="1"/>
</dbReference>
<evidence type="ECO:0000256" key="12">
    <source>
        <dbReference type="SAM" id="Phobius"/>
    </source>
</evidence>
<keyword evidence="15" id="KW-1185">Reference proteome</keyword>
<evidence type="ECO:0000256" key="2">
    <source>
        <dbReference type="ARBA" id="ARBA00004922"/>
    </source>
</evidence>
<accession>A0A4Q4T6H4</accession>
<dbReference type="GO" id="GO:0000166">
    <property type="term" value="F:nucleotide binding"/>
    <property type="evidence" value="ECO:0007669"/>
    <property type="project" value="UniProtKB-KW"/>
</dbReference>
<evidence type="ECO:0000256" key="5">
    <source>
        <dbReference type="ARBA" id="ARBA00022676"/>
    </source>
</evidence>
<evidence type="ECO:0000256" key="11">
    <source>
        <dbReference type="ARBA" id="ARBA00023136"/>
    </source>
</evidence>
<sequence>MGVAQRNGLRSCARLTRGHKITIALLTILFVIYHSTPYDSRPRAFVRFQQNNVEDYIQNNYPSDSWLLRPQQYPINPDRDIGVILKTGYGTRHRVNALLQALSNETFFSDTIVVQDFPVIEEIQKNYSLANGKVVPAIDIIGWNLKRGALNGTENLERIRKYKHLAAAVEAEEWMLSDGIGRNMGWELDAMKVGRPLATLQLSSRRSNNLQFLPSLEYAWLNMPKKKWYLVLDDDTYIIKPSLTLLLGHLNPAKPTFLGNPVGDYKGRFPHGGSSVIISGSAVSKLYDGHPDVVAEGHQESPTATWGDKLLSTTFMKIGVYLDETYRRMFNGENPWMTRMWVDRFCLPVVSFHGLGEGDSMEQVGNTFKHMEAPVFWRQLADIYGAYNFSSFHQDPVRANMDFVGRLDEYSTTFTDVNDMPQCIKLCGQHRNACLAWTFDPALRVCHIAPWAIIGDLAEGRFSGVNAPLAEWIANKCHTPS</sequence>
<dbReference type="GO" id="GO:0016020">
    <property type="term" value="C:membrane"/>
    <property type="evidence" value="ECO:0007669"/>
    <property type="project" value="UniProtKB-SubCell"/>
</dbReference>
<keyword evidence="10 12" id="KW-1133">Transmembrane helix</keyword>
<dbReference type="InterPro" id="IPR026050">
    <property type="entry name" value="C1GALT1/C1GALT1_chp1"/>
</dbReference>
<dbReference type="STRING" id="155417.A0A4Q4T6H4"/>
<dbReference type="EC" id="2.4.1.122" evidence="4"/>